<evidence type="ECO:0000313" key="3">
    <source>
        <dbReference type="Proteomes" id="UP001209570"/>
    </source>
</evidence>
<dbReference type="Proteomes" id="UP001209570">
    <property type="component" value="Unassembled WGS sequence"/>
</dbReference>
<feature type="transmembrane region" description="Helical" evidence="1">
    <location>
        <begin position="27"/>
        <end position="47"/>
    </location>
</feature>
<reference evidence="2" key="1">
    <citation type="submission" date="2021-12" db="EMBL/GenBank/DDBJ databases">
        <title>Prjna785345.</title>
        <authorList>
            <person name="Rujirawat T."/>
            <person name="Krajaejun T."/>
        </authorList>
    </citation>
    <scope>NUCLEOTIDE SEQUENCE</scope>
    <source>
        <strain evidence="2">Pi057C3</strain>
    </source>
</reference>
<keyword evidence="1" id="KW-0812">Transmembrane</keyword>
<keyword evidence="1" id="KW-1133">Transmembrane helix</keyword>
<organism evidence="2 3">
    <name type="scientific">Pythium insidiosum</name>
    <name type="common">Pythiosis disease agent</name>
    <dbReference type="NCBI Taxonomy" id="114742"/>
    <lineage>
        <taxon>Eukaryota</taxon>
        <taxon>Sar</taxon>
        <taxon>Stramenopiles</taxon>
        <taxon>Oomycota</taxon>
        <taxon>Peronosporomycetes</taxon>
        <taxon>Pythiales</taxon>
        <taxon>Pythiaceae</taxon>
        <taxon>Pythium</taxon>
    </lineage>
</organism>
<accession>A0AAD5LQP0</accession>
<proteinExistence type="predicted"/>
<protein>
    <submittedName>
        <fullName evidence="2">Uncharacterized protein</fullName>
    </submittedName>
</protein>
<evidence type="ECO:0000313" key="2">
    <source>
        <dbReference type="EMBL" id="KAJ0406208.1"/>
    </source>
</evidence>
<comment type="caution">
    <text evidence="2">The sequence shown here is derived from an EMBL/GenBank/DDBJ whole genome shotgun (WGS) entry which is preliminary data.</text>
</comment>
<name>A0AAD5LQP0_PYTIN</name>
<keyword evidence="1" id="KW-0472">Membrane</keyword>
<dbReference type="EMBL" id="JAKCXM010000035">
    <property type="protein sequence ID" value="KAJ0406208.1"/>
    <property type="molecule type" value="Genomic_DNA"/>
</dbReference>
<sequence length="68" mass="7906">MGGVDKYPFPKYTWSPAGGWWHETKNWRAKTGIAMGVMAFLMLPIAFHSKQTHIKFPSEERRNIARIE</sequence>
<dbReference type="AlphaFoldDB" id="A0AAD5LQP0"/>
<evidence type="ECO:0000256" key="1">
    <source>
        <dbReference type="SAM" id="Phobius"/>
    </source>
</evidence>
<keyword evidence="3" id="KW-1185">Reference proteome</keyword>
<gene>
    <name evidence="2" type="ORF">P43SY_000392</name>
</gene>